<sequence length="49" mass="5416">MLSASLIIRASSASDPGICLMLCLRRRAWCVADDTAFSCRWISIGIWAK</sequence>
<protein>
    <submittedName>
        <fullName evidence="1">Uncharacterized protein</fullName>
    </submittedName>
</protein>
<proteinExistence type="predicted"/>
<name>A0A0A9DYK3_ARUDO</name>
<organism evidence="1">
    <name type="scientific">Arundo donax</name>
    <name type="common">Giant reed</name>
    <name type="synonym">Donax arundinaceus</name>
    <dbReference type="NCBI Taxonomy" id="35708"/>
    <lineage>
        <taxon>Eukaryota</taxon>
        <taxon>Viridiplantae</taxon>
        <taxon>Streptophyta</taxon>
        <taxon>Embryophyta</taxon>
        <taxon>Tracheophyta</taxon>
        <taxon>Spermatophyta</taxon>
        <taxon>Magnoliopsida</taxon>
        <taxon>Liliopsida</taxon>
        <taxon>Poales</taxon>
        <taxon>Poaceae</taxon>
        <taxon>PACMAD clade</taxon>
        <taxon>Arundinoideae</taxon>
        <taxon>Arundineae</taxon>
        <taxon>Arundo</taxon>
    </lineage>
</organism>
<evidence type="ECO:0000313" key="1">
    <source>
        <dbReference type="EMBL" id="JAD91798.1"/>
    </source>
</evidence>
<dbReference type="EMBL" id="GBRH01206097">
    <property type="protein sequence ID" value="JAD91798.1"/>
    <property type="molecule type" value="Transcribed_RNA"/>
</dbReference>
<dbReference type="AlphaFoldDB" id="A0A0A9DYK3"/>
<reference evidence="1" key="1">
    <citation type="submission" date="2014-09" db="EMBL/GenBank/DDBJ databases">
        <authorList>
            <person name="Magalhaes I.L.F."/>
            <person name="Oliveira U."/>
            <person name="Santos F.R."/>
            <person name="Vidigal T.H.D.A."/>
            <person name="Brescovit A.D."/>
            <person name="Santos A.J."/>
        </authorList>
    </citation>
    <scope>NUCLEOTIDE SEQUENCE</scope>
    <source>
        <tissue evidence="1">Shoot tissue taken approximately 20 cm above the soil surface</tissue>
    </source>
</reference>
<reference evidence="1" key="2">
    <citation type="journal article" date="2015" name="Data Brief">
        <title>Shoot transcriptome of the giant reed, Arundo donax.</title>
        <authorList>
            <person name="Barrero R.A."/>
            <person name="Guerrero F.D."/>
            <person name="Moolhuijzen P."/>
            <person name="Goolsby J.A."/>
            <person name="Tidwell J."/>
            <person name="Bellgard S.E."/>
            <person name="Bellgard M.I."/>
        </authorList>
    </citation>
    <scope>NUCLEOTIDE SEQUENCE</scope>
    <source>
        <tissue evidence="1">Shoot tissue taken approximately 20 cm above the soil surface</tissue>
    </source>
</reference>
<accession>A0A0A9DYK3</accession>